<dbReference type="NCBIfam" id="TIGR02359">
    <property type="entry name" value="thiW"/>
    <property type="match status" value="1"/>
</dbReference>
<dbReference type="PIRSF" id="PIRSF024534">
    <property type="entry name" value="ThiW"/>
    <property type="match status" value="1"/>
</dbReference>
<evidence type="ECO:0000313" key="1">
    <source>
        <dbReference type="EMBL" id="OOL81183.1"/>
    </source>
</evidence>
<dbReference type="Proteomes" id="UP000190409">
    <property type="component" value="Unassembled WGS sequence"/>
</dbReference>
<dbReference type="EMBL" id="MUYF01000003">
    <property type="protein sequence ID" value="OOL81183.1"/>
    <property type="molecule type" value="Genomic_DNA"/>
</dbReference>
<accession>A0A1S8KNF5</accession>
<dbReference type="InterPro" id="IPR012652">
    <property type="entry name" value="ThiW"/>
</dbReference>
<name>A0A1S8KNF5_9LACT</name>
<gene>
    <name evidence="1" type="ORF">BWX42_04965</name>
</gene>
<dbReference type="RefSeq" id="WP_077862652.1">
    <property type="nucleotide sequence ID" value="NZ_CALUAQ010000002.1"/>
</dbReference>
<sequence>MRNQSTRKLVILGTLIAMNVVVNLFLRIEGMAPMSSVLNIYAVLLIGPFYTVVMAFTTAVLRMVLFGIPPLAMTGAVIGAALAGILYKWRPTIYASALGEIIGTGFIASVVSYPVMVWFTGVKTNLHWFVYTPKFFGATLIGTGIALLVYNRTKHLSFFKETQRLFGQK</sequence>
<dbReference type="AlphaFoldDB" id="A0A1S8KNF5"/>
<reference evidence="1 2" key="1">
    <citation type="submission" date="2017-01" db="EMBL/GenBank/DDBJ databases">
        <title>Complete Genome Sequence of Dolosigranulum pigrum isolated from a Patient with interstitial lung disease.</title>
        <authorList>
            <person name="Mukhopadhyay R."/>
            <person name="Joaquin J."/>
            <person name="Hogue R."/>
            <person name="Fitzgerald S."/>
            <person name="Jospin G."/>
            <person name="Eisen J.A."/>
            <person name="Chaturvedi V."/>
        </authorList>
    </citation>
    <scope>NUCLEOTIDE SEQUENCE [LARGE SCALE GENOMIC DNA]</scope>
    <source>
        <strain evidence="1 2">15S00348</strain>
    </source>
</reference>
<organism evidence="1 2">
    <name type="scientific">Dolosigranulum pigrum</name>
    <dbReference type="NCBI Taxonomy" id="29394"/>
    <lineage>
        <taxon>Bacteria</taxon>
        <taxon>Bacillati</taxon>
        <taxon>Bacillota</taxon>
        <taxon>Bacilli</taxon>
        <taxon>Lactobacillales</taxon>
        <taxon>Carnobacteriaceae</taxon>
        <taxon>Dolosigranulum</taxon>
    </lineage>
</organism>
<comment type="caution">
    <text evidence="1">The sequence shown here is derived from an EMBL/GenBank/DDBJ whole genome shotgun (WGS) entry which is preliminary data.</text>
</comment>
<evidence type="ECO:0000313" key="2">
    <source>
        <dbReference type="Proteomes" id="UP000190409"/>
    </source>
</evidence>
<proteinExistence type="predicted"/>
<protein>
    <submittedName>
        <fullName evidence="1">Energy coupling factor transporter S component ThiW</fullName>
    </submittedName>
</protein>
<dbReference type="Pfam" id="PF09512">
    <property type="entry name" value="ThiW"/>
    <property type="match status" value="1"/>
</dbReference>
<dbReference type="Gene3D" id="1.10.1760.20">
    <property type="match status" value="1"/>
</dbReference>